<dbReference type="Gene3D" id="1.10.15.40">
    <property type="entry name" value="Electron transport complex subunit B, putative Fe-S cluster"/>
    <property type="match status" value="1"/>
</dbReference>
<dbReference type="Gene3D" id="3.30.70.20">
    <property type="match status" value="1"/>
</dbReference>
<keyword evidence="3" id="KW-0408">Iron</keyword>
<dbReference type="Gene3D" id="3.40.50.1780">
    <property type="match status" value="1"/>
</dbReference>
<dbReference type="PROSITE" id="PS50112">
    <property type="entry name" value="PAS"/>
    <property type="match status" value="1"/>
</dbReference>
<evidence type="ECO:0000256" key="2">
    <source>
        <dbReference type="ARBA" id="ARBA00022723"/>
    </source>
</evidence>
<dbReference type="InterPro" id="IPR004108">
    <property type="entry name" value="Fe_hydrogenase_lsu_C"/>
</dbReference>
<keyword evidence="1" id="KW-0004">4Fe-4S</keyword>
<evidence type="ECO:0000259" key="6">
    <source>
        <dbReference type="PROSITE" id="PS50112"/>
    </source>
</evidence>
<proteinExistence type="predicted"/>
<protein>
    <submittedName>
        <fullName evidence="9">Protein containing PAS domain</fullName>
    </submittedName>
</protein>
<dbReference type="Pfam" id="PF04060">
    <property type="entry name" value="FeS"/>
    <property type="match status" value="1"/>
</dbReference>
<keyword evidence="4" id="KW-0411">Iron-sulfur</keyword>
<dbReference type="InterPro" id="IPR009016">
    <property type="entry name" value="Fe_hydrogenase"/>
</dbReference>
<keyword evidence="10" id="KW-1185">Reference proteome</keyword>
<dbReference type="Pfam" id="PF13237">
    <property type="entry name" value="Fer4_10"/>
    <property type="match status" value="1"/>
</dbReference>
<dbReference type="InterPro" id="IPR000014">
    <property type="entry name" value="PAS"/>
</dbReference>
<dbReference type="RefSeq" id="WP_062044867.1">
    <property type="nucleotide sequence ID" value="NZ_DF968183.1"/>
</dbReference>
<dbReference type="PROSITE" id="PS51656">
    <property type="entry name" value="4FE4S"/>
    <property type="match status" value="1"/>
</dbReference>
<evidence type="ECO:0000256" key="4">
    <source>
        <dbReference type="ARBA" id="ARBA00023014"/>
    </source>
</evidence>
<evidence type="ECO:0000313" key="10">
    <source>
        <dbReference type="Proteomes" id="UP000053091"/>
    </source>
</evidence>
<reference evidence="9" key="1">
    <citation type="journal article" date="2015" name="Genome Announc.">
        <title>Draft Genome Sequence of Bacteroidales Strain TBC1, a Novel Isolate from a Methanogenic Wastewater Treatment System.</title>
        <authorList>
            <person name="Tourlousse D.M."/>
            <person name="Matsuura N."/>
            <person name="Sun L."/>
            <person name="Toyonaga M."/>
            <person name="Kuroda K."/>
            <person name="Ohashi A."/>
            <person name="Cruz R."/>
            <person name="Yamaguchi T."/>
            <person name="Sekiguchi Y."/>
        </authorList>
    </citation>
    <scope>NUCLEOTIDE SEQUENCE [LARGE SCALE GENOMIC DNA]</scope>
    <source>
        <strain evidence="9">TBC1</strain>
    </source>
</reference>
<feature type="domain" description="PAS" evidence="6">
    <location>
        <begin position="457"/>
        <end position="499"/>
    </location>
</feature>
<evidence type="ECO:0000313" key="9">
    <source>
        <dbReference type="EMBL" id="GAP44918.1"/>
    </source>
</evidence>
<gene>
    <name evidence="9" type="ORF">TBC1_12732</name>
</gene>
<dbReference type="SUPFAM" id="SSF53920">
    <property type="entry name" value="Fe-only hydrogenase"/>
    <property type="match status" value="1"/>
</dbReference>
<evidence type="ECO:0000259" key="7">
    <source>
        <dbReference type="PROSITE" id="PS51379"/>
    </source>
</evidence>
<dbReference type="PANTHER" id="PTHR11615">
    <property type="entry name" value="NITRATE, FORMATE, IRON DEHYDROGENASE"/>
    <property type="match status" value="1"/>
</dbReference>
<dbReference type="OrthoDB" id="1091152at2"/>
<feature type="domain" description="4Fe-4S ferredoxin-type" evidence="7">
    <location>
        <begin position="4"/>
        <end position="33"/>
    </location>
</feature>
<dbReference type="PROSITE" id="PS00198">
    <property type="entry name" value="4FE4S_FER_1"/>
    <property type="match status" value="1"/>
</dbReference>
<dbReference type="InterPro" id="IPR035965">
    <property type="entry name" value="PAS-like_dom_sf"/>
</dbReference>
<dbReference type="InterPro" id="IPR007202">
    <property type="entry name" value="4Fe-4S_dom"/>
</dbReference>
<evidence type="ECO:0000259" key="8">
    <source>
        <dbReference type="PROSITE" id="PS51656"/>
    </source>
</evidence>
<organism evidence="9">
    <name type="scientific">Lentimicrobium saccharophilum</name>
    <dbReference type="NCBI Taxonomy" id="1678841"/>
    <lineage>
        <taxon>Bacteria</taxon>
        <taxon>Pseudomonadati</taxon>
        <taxon>Bacteroidota</taxon>
        <taxon>Bacteroidia</taxon>
        <taxon>Bacteroidales</taxon>
        <taxon>Lentimicrobiaceae</taxon>
        <taxon>Lentimicrobium</taxon>
    </lineage>
</organism>
<dbReference type="SUPFAM" id="SSF54862">
    <property type="entry name" value="4Fe-4S ferredoxins"/>
    <property type="match status" value="1"/>
</dbReference>
<dbReference type="InterPro" id="IPR017900">
    <property type="entry name" value="4Fe4S_Fe_S_CS"/>
</dbReference>
<dbReference type="InterPro" id="IPR017896">
    <property type="entry name" value="4Fe4S_Fe-S-bd"/>
</dbReference>
<evidence type="ECO:0000256" key="3">
    <source>
        <dbReference type="ARBA" id="ARBA00023004"/>
    </source>
</evidence>
<evidence type="ECO:0000256" key="5">
    <source>
        <dbReference type="SAM" id="Coils"/>
    </source>
</evidence>
<feature type="coiled-coil region" evidence="5">
    <location>
        <begin position="426"/>
        <end position="461"/>
    </location>
</feature>
<dbReference type="AlphaFoldDB" id="A0A0S7C5X7"/>
<dbReference type="GO" id="GO:0051539">
    <property type="term" value="F:4 iron, 4 sulfur cluster binding"/>
    <property type="evidence" value="ECO:0007669"/>
    <property type="project" value="UniProtKB-KW"/>
</dbReference>
<keyword evidence="2" id="KW-0479">Metal-binding</keyword>
<evidence type="ECO:0000256" key="1">
    <source>
        <dbReference type="ARBA" id="ARBA00022485"/>
    </source>
</evidence>
<name>A0A0S7C5X7_9BACT</name>
<feature type="domain" description="4Fe-4S ferredoxin-type" evidence="7">
    <location>
        <begin position="35"/>
        <end position="64"/>
    </location>
</feature>
<dbReference type="EMBL" id="DF968183">
    <property type="protein sequence ID" value="GAP44918.1"/>
    <property type="molecule type" value="Genomic_DNA"/>
</dbReference>
<dbReference type="Proteomes" id="UP000053091">
    <property type="component" value="Unassembled WGS sequence"/>
</dbReference>
<feature type="domain" description="4Fe-4S" evidence="8">
    <location>
        <begin position="363"/>
        <end position="428"/>
    </location>
</feature>
<dbReference type="SUPFAM" id="SSF55785">
    <property type="entry name" value="PYP-like sensor domain (PAS domain)"/>
    <property type="match status" value="1"/>
</dbReference>
<dbReference type="GO" id="GO:0046872">
    <property type="term" value="F:metal ion binding"/>
    <property type="evidence" value="ECO:0007669"/>
    <property type="project" value="UniProtKB-KW"/>
</dbReference>
<sequence length="620" mass="69106">MKPPLINIDKVKCKVCYACVRACPVNAIQVKANQEAPEVDHGRCIGCGSCLQVCAPQAITYRDSCEDVKKILTSGEKAVAIVAPSISGEFDDITDYRKFVRMIRELGFSYVNEVSFGVDLVAAEYRELFTKFLGKYYITTNCPPIVALIEKFHPDLLGNLAPIISPMIATAQIARQLYGKDLKVVYIGPCIGAKDEALRFEGDAKVDAVLTFVELRQLFAEFNIKESTVEYSDFDPPLGYKGSLYAVSNGILQAAGLDEDLMQGSVITAEGKDNVLEAIREFESSIDFIRKHFNLFYCEGCLMGPGTSRGGKKYARKTLVTDYANKKLKNFDLKTWEKACKKHSNLTDFKAEFSVDDQRLPQPSEEKVEEILKVIGKQNSEDKLGCGACGYESCRDFAVNVAKGLTKTDMCITYSLKSKHDFIRTLKLTNEKLAKTQEALLESERKARQEQQASQEALERTSSMLQKLPSAIVIVDENLKVIESNQSFINTLGEDAEEINEIIPGLVGADLKTLLPFQFYKLFTAVLTTNENVVNRDVHLGDRLLNVSVFSIRKGKIAGAVLRDMYLPEVRKEEVIHRVTEVIDENLDLVQKIAFLLGEGAAKTERMLNSIIESHKAAKK</sequence>
<dbReference type="InterPro" id="IPR050340">
    <property type="entry name" value="Cytosolic_Fe-S_CAF"/>
</dbReference>
<dbReference type="STRING" id="1678841.TBC1_12732"/>
<keyword evidence="5" id="KW-0175">Coiled coil</keyword>
<dbReference type="Pfam" id="PF02906">
    <property type="entry name" value="Fe_hyd_lg_C"/>
    <property type="match status" value="1"/>
</dbReference>
<accession>A0A0S7C5X7</accession>
<dbReference type="PROSITE" id="PS51379">
    <property type="entry name" value="4FE4S_FER_2"/>
    <property type="match status" value="2"/>
</dbReference>
<dbReference type="Gene3D" id="3.30.450.20">
    <property type="entry name" value="PAS domain"/>
    <property type="match status" value="1"/>
</dbReference>